<dbReference type="RefSeq" id="WP_186558142.1">
    <property type="nucleotide sequence ID" value="NZ_JACNMF010000001.1"/>
</dbReference>
<dbReference type="AlphaFoldDB" id="A0A923H912"/>
<dbReference type="GO" id="GO:0016301">
    <property type="term" value="F:kinase activity"/>
    <property type="evidence" value="ECO:0007669"/>
    <property type="project" value="UniProtKB-KW"/>
</dbReference>
<gene>
    <name evidence="1" type="ORF">H7U19_01890</name>
</gene>
<sequence length="308" mass="34677">MKIFRSNGKLLLSGEYVVLDGAKSLAIPTKYGQSLTVESHEDPLLHWKSFDEKGNSWFDGTFEIMKDGELNALQKDETSKRLLQILYAVKTLNPRFFDDQKGFNVETHLDFPRNWGLGTSSTLINNIAQWTNIDAYKLLEMTFGGSGYDIACAQHNSSITFQLVDGKPEVQIAGFNPPFKEHLYFVYLNKKQNSREGIAHYKSLNTGLKPIISEINDITSRMITCKELNAFQHLVSSHEAIISNLNKMETVKSIYFNDFNGAIKSLGAWGGDFVLACSESNPTAYFNEKGFKTVIPYSDMVKPFPPSL</sequence>
<dbReference type="SUPFAM" id="SSF54211">
    <property type="entry name" value="Ribosomal protein S5 domain 2-like"/>
    <property type="match status" value="1"/>
</dbReference>
<proteinExistence type="predicted"/>
<protein>
    <submittedName>
        <fullName evidence="1">GHMP kinase</fullName>
    </submittedName>
</protein>
<dbReference type="InterPro" id="IPR020568">
    <property type="entry name" value="Ribosomal_Su5_D2-typ_SF"/>
</dbReference>
<keyword evidence="1" id="KW-0808">Transferase</keyword>
<dbReference type="Proteomes" id="UP000656244">
    <property type="component" value="Unassembled WGS sequence"/>
</dbReference>
<organism evidence="1 2">
    <name type="scientific">Hyunsoonleella aquatilis</name>
    <dbReference type="NCBI Taxonomy" id="2762758"/>
    <lineage>
        <taxon>Bacteria</taxon>
        <taxon>Pseudomonadati</taxon>
        <taxon>Bacteroidota</taxon>
        <taxon>Flavobacteriia</taxon>
        <taxon>Flavobacteriales</taxon>
        <taxon>Flavobacteriaceae</taxon>
    </lineage>
</organism>
<reference evidence="1" key="1">
    <citation type="submission" date="2020-08" db="EMBL/GenBank/DDBJ databases">
        <title>Hyunsoonleella sp. strain SJ7 genome sequencing and assembly.</title>
        <authorList>
            <person name="Kim I."/>
        </authorList>
    </citation>
    <scope>NUCLEOTIDE SEQUENCE</scope>
    <source>
        <strain evidence="1">SJ7</strain>
    </source>
</reference>
<dbReference type="Gene3D" id="3.30.230.10">
    <property type="match status" value="1"/>
</dbReference>
<keyword evidence="1" id="KW-0418">Kinase</keyword>
<dbReference type="EMBL" id="JACNMF010000001">
    <property type="protein sequence ID" value="MBC3757137.1"/>
    <property type="molecule type" value="Genomic_DNA"/>
</dbReference>
<evidence type="ECO:0000313" key="2">
    <source>
        <dbReference type="Proteomes" id="UP000656244"/>
    </source>
</evidence>
<dbReference type="InterPro" id="IPR014721">
    <property type="entry name" value="Ribsml_uS5_D2-typ_fold_subgr"/>
</dbReference>
<accession>A0A923H912</accession>
<dbReference type="InterPro" id="IPR047765">
    <property type="entry name" value="GHMP_GYDIA-like"/>
</dbReference>
<name>A0A923H912_9FLAO</name>
<evidence type="ECO:0000313" key="1">
    <source>
        <dbReference type="EMBL" id="MBC3757137.1"/>
    </source>
</evidence>
<dbReference type="NCBIfam" id="NF040656">
    <property type="entry name" value="GHMP_GYDIA"/>
    <property type="match status" value="1"/>
</dbReference>
<keyword evidence="2" id="KW-1185">Reference proteome</keyword>
<comment type="caution">
    <text evidence="1">The sequence shown here is derived from an EMBL/GenBank/DDBJ whole genome shotgun (WGS) entry which is preliminary data.</text>
</comment>